<keyword evidence="30" id="KW-0675">Receptor</keyword>
<feature type="compositionally biased region" description="Low complexity" evidence="39">
    <location>
        <begin position="502"/>
        <end position="526"/>
    </location>
</feature>
<evidence type="ECO:0000256" key="23">
    <source>
        <dbReference type="ARBA" id="ARBA00023015"/>
    </source>
</evidence>
<keyword evidence="7" id="KW-0963">Cytoplasm</keyword>
<evidence type="ECO:0000256" key="4">
    <source>
        <dbReference type="ARBA" id="ARBA00004642"/>
    </source>
</evidence>
<comment type="subunit">
    <text evidence="34">The extracellular domain forms a stable trimer. The extracellular domain interacts with fibrillar amyloid-beta peptide.</text>
</comment>
<feature type="coiled-coil region" evidence="38">
    <location>
        <begin position="190"/>
        <end position="224"/>
    </location>
</feature>
<dbReference type="GO" id="GO:0000445">
    <property type="term" value="C:THO complex part of transcription export complex"/>
    <property type="evidence" value="ECO:0007669"/>
    <property type="project" value="TreeGrafter"/>
</dbReference>
<dbReference type="FunFam" id="1.10.533.10:FF:000025">
    <property type="entry name" value="THO complex subunit 1"/>
    <property type="match status" value="1"/>
</dbReference>
<dbReference type="GO" id="GO:0005581">
    <property type="term" value="C:collagen trimer"/>
    <property type="evidence" value="ECO:0007669"/>
    <property type="project" value="UniProtKB-KW"/>
</dbReference>
<dbReference type="PANTHER" id="PTHR13265:SF2">
    <property type="entry name" value="THO COMPLEX SUBUNIT 1"/>
    <property type="match status" value="1"/>
</dbReference>
<dbReference type="GO" id="GO:0007165">
    <property type="term" value="P:signal transduction"/>
    <property type="evidence" value="ECO:0007669"/>
    <property type="project" value="InterPro"/>
</dbReference>
<accession>S7P415</accession>
<evidence type="ECO:0000256" key="14">
    <source>
        <dbReference type="ARBA" id="ARBA00022734"/>
    </source>
</evidence>
<keyword evidence="26" id="KW-0238">DNA-binding</keyword>
<evidence type="ECO:0000256" key="38">
    <source>
        <dbReference type="SAM" id="Coils"/>
    </source>
</evidence>
<feature type="compositionally biased region" description="Pro residues" evidence="39">
    <location>
        <begin position="541"/>
        <end position="555"/>
    </location>
</feature>
<evidence type="ECO:0000256" key="31">
    <source>
        <dbReference type="ARBA" id="ARBA00023187"/>
    </source>
</evidence>
<evidence type="ECO:0000256" key="30">
    <source>
        <dbReference type="ARBA" id="ARBA00023170"/>
    </source>
</evidence>
<keyword evidence="20" id="KW-0735">Signal-anchor</keyword>
<evidence type="ECO:0000256" key="17">
    <source>
        <dbReference type="ARBA" id="ARBA00022837"/>
    </source>
</evidence>
<keyword evidence="43" id="KW-1185">Reference proteome</keyword>
<evidence type="ECO:0000256" key="3">
    <source>
        <dbReference type="ARBA" id="ARBA00004606"/>
    </source>
</evidence>
<evidence type="ECO:0000256" key="5">
    <source>
        <dbReference type="ARBA" id="ARBA00017460"/>
    </source>
</evidence>
<dbReference type="InterPro" id="IPR021861">
    <property type="entry name" value="THO_THOC1"/>
</dbReference>
<keyword evidence="6" id="KW-0813">Transport</keyword>
<feature type="compositionally biased region" description="Low complexity" evidence="39">
    <location>
        <begin position="471"/>
        <end position="484"/>
    </location>
</feature>
<evidence type="ECO:0000256" key="28">
    <source>
        <dbReference type="ARBA" id="ARBA00023157"/>
    </source>
</evidence>
<evidence type="ECO:0000256" key="39">
    <source>
        <dbReference type="SAM" id="MobiDB-lite"/>
    </source>
</evidence>
<organism evidence="42 43">
    <name type="scientific">Myotis brandtii</name>
    <name type="common">Brandt's bat</name>
    <dbReference type="NCBI Taxonomy" id="109478"/>
    <lineage>
        <taxon>Eukaryota</taxon>
        <taxon>Metazoa</taxon>
        <taxon>Chordata</taxon>
        <taxon>Craniata</taxon>
        <taxon>Vertebrata</taxon>
        <taxon>Euteleostomi</taxon>
        <taxon>Mammalia</taxon>
        <taxon>Eutheria</taxon>
        <taxon>Laurasiatheria</taxon>
        <taxon>Chiroptera</taxon>
        <taxon>Yangochiroptera</taxon>
        <taxon>Vespertilionidae</taxon>
        <taxon>Myotis</taxon>
    </lineage>
</organism>
<keyword evidence="11" id="KW-0812">Transmembrane</keyword>
<evidence type="ECO:0000256" key="34">
    <source>
        <dbReference type="ARBA" id="ARBA00064704"/>
    </source>
</evidence>
<dbReference type="SMART" id="SM00005">
    <property type="entry name" value="DEATH"/>
    <property type="match status" value="1"/>
</dbReference>
<comment type="subcellular location">
    <subcellularLocation>
        <location evidence="2">Cytoplasm</location>
    </subcellularLocation>
    <subcellularLocation>
        <location evidence="3">Membrane</location>
        <topology evidence="3">Single-pass type II membrane protein</topology>
    </subcellularLocation>
    <subcellularLocation>
        <location evidence="1">Nucleus matrix</location>
    </subcellularLocation>
    <subcellularLocation>
        <location evidence="4">Nucleus</location>
        <location evidence="4">Nucleoplasm</location>
    </subcellularLocation>
</comment>
<evidence type="ECO:0000256" key="1">
    <source>
        <dbReference type="ARBA" id="ARBA00004109"/>
    </source>
</evidence>
<evidence type="ECO:0000256" key="36">
    <source>
        <dbReference type="ARBA" id="ARBA00080564"/>
    </source>
</evidence>
<dbReference type="GO" id="GO:0006955">
    <property type="term" value="P:immune response"/>
    <property type="evidence" value="ECO:0007669"/>
    <property type="project" value="UniProtKB-ARBA"/>
</dbReference>
<evidence type="ECO:0000256" key="33">
    <source>
        <dbReference type="ARBA" id="ARBA00061272"/>
    </source>
</evidence>
<evidence type="ECO:0000256" key="15">
    <source>
        <dbReference type="ARBA" id="ARBA00022737"/>
    </source>
</evidence>
<evidence type="ECO:0000259" key="41">
    <source>
        <dbReference type="PROSITE" id="PS50041"/>
    </source>
</evidence>
<evidence type="ECO:0000256" key="24">
    <source>
        <dbReference type="ARBA" id="ARBA00023054"/>
    </source>
</evidence>
<dbReference type="Pfam" id="PF11957">
    <property type="entry name" value="efThoc1"/>
    <property type="match status" value="1"/>
</dbReference>
<dbReference type="GO" id="GO:0006406">
    <property type="term" value="P:mRNA export from nucleus"/>
    <property type="evidence" value="ECO:0007669"/>
    <property type="project" value="TreeGrafter"/>
</dbReference>
<evidence type="ECO:0000256" key="13">
    <source>
        <dbReference type="ARBA" id="ARBA00022723"/>
    </source>
</evidence>
<protein>
    <recommendedName>
        <fullName evidence="5">Collectin-12</fullName>
    </recommendedName>
    <alternativeName>
        <fullName evidence="37">Collectin placenta protein 1</fullName>
    </alternativeName>
    <alternativeName>
        <fullName evidence="36">Nuclear matrix protein p84</fullName>
    </alternativeName>
    <alternativeName>
        <fullName evidence="35">THO complex subunit 1</fullName>
    </alternativeName>
</protein>
<name>S7P415_MYOBR</name>
<dbReference type="EMBL" id="KE161676">
    <property type="protein sequence ID" value="EPQ04883.1"/>
    <property type="molecule type" value="Genomic_DNA"/>
</dbReference>
<dbReference type="Gene3D" id="3.10.100.10">
    <property type="entry name" value="Mannose-Binding Protein A, subunit A"/>
    <property type="match status" value="1"/>
</dbReference>
<evidence type="ECO:0000256" key="26">
    <source>
        <dbReference type="ARBA" id="ARBA00023125"/>
    </source>
</evidence>
<evidence type="ECO:0000256" key="35">
    <source>
        <dbReference type="ARBA" id="ARBA00069888"/>
    </source>
</evidence>
<dbReference type="Pfam" id="PF26004">
    <property type="entry name" value="COLEC12"/>
    <property type="match status" value="1"/>
</dbReference>
<keyword evidence="13" id="KW-0479">Metal-binding</keyword>
<dbReference type="PANTHER" id="PTHR13265">
    <property type="entry name" value="THO COMPLEX SUBUNIT 1"/>
    <property type="match status" value="1"/>
</dbReference>
<keyword evidence="8" id="KW-1017">Isopeptide bond</keyword>
<keyword evidence="18" id="KW-0832">Ubl conjugation</keyword>
<evidence type="ECO:0000256" key="19">
    <source>
        <dbReference type="ARBA" id="ARBA00022884"/>
    </source>
</evidence>
<keyword evidence="24 38" id="KW-0175">Coiled coil</keyword>
<feature type="region of interest" description="Disordered" evidence="39">
    <location>
        <begin position="409"/>
        <end position="562"/>
    </location>
</feature>
<evidence type="ECO:0000313" key="43">
    <source>
        <dbReference type="Proteomes" id="UP000052978"/>
    </source>
</evidence>
<comment type="similarity">
    <text evidence="33">Belongs to the THOC1 family.</text>
</comment>
<feature type="compositionally biased region" description="Acidic residues" evidence="39">
    <location>
        <begin position="959"/>
        <end position="974"/>
    </location>
</feature>
<keyword evidence="15" id="KW-0677">Repeat</keyword>
<dbReference type="InterPro" id="IPR016186">
    <property type="entry name" value="C-type_lectin-like/link_sf"/>
</dbReference>
<evidence type="ECO:0000256" key="29">
    <source>
        <dbReference type="ARBA" id="ARBA00023163"/>
    </source>
</evidence>
<dbReference type="Pfam" id="PF00531">
    <property type="entry name" value="Death"/>
    <property type="match status" value="1"/>
</dbReference>
<evidence type="ECO:0000256" key="11">
    <source>
        <dbReference type="ARBA" id="ARBA00022692"/>
    </source>
</evidence>
<dbReference type="GO" id="GO:0016363">
    <property type="term" value="C:nuclear matrix"/>
    <property type="evidence" value="ECO:0007669"/>
    <property type="project" value="UniProtKB-SubCell"/>
</dbReference>
<dbReference type="FunFam" id="3.10.100.10:FF:000017">
    <property type="entry name" value="collectin-12 isoform X1"/>
    <property type="match status" value="1"/>
</dbReference>
<dbReference type="GO" id="GO:0016020">
    <property type="term" value="C:membrane"/>
    <property type="evidence" value="ECO:0007669"/>
    <property type="project" value="UniProtKB-SubCell"/>
</dbReference>
<keyword evidence="29" id="KW-0804">Transcription</keyword>
<dbReference type="CDD" id="cd08318">
    <property type="entry name" value="Death_NMPP84"/>
    <property type="match status" value="1"/>
</dbReference>
<evidence type="ECO:0000256" key="27">
    <source>
        <dbReference type="ARBA" id="ARBA00023136"/>
    </source>
</evidence>
<dbReference type="SUPFAM" id="SSF47986">
    <property type="entry name" value="DEATH domain"/>
    <property type="match status" value="1"/>
</dbReference>
<dbReference type="InterPro" id="IPR058762">
    <property type="entry name" value="COLEC12_dom"/>
</dbReference>
<dbReference type="GO" id="GO:0030246">
    <property type="term" value="F:carbohydrate binding"/>
    <property type="evidence" value="ECO:0007669"/>
    <property type="project" value="UniProtKB-KW"/>
</dbReference>
<dbReference type="Pfam" id="PF01391">
    <property type="entry name" value="Collagen"/>
    <property type="match status" value="2"/>
</dbReference>
<keyword evidence="32" id="KW-0539">Nucleus</keyword>
<evidence type="ECO:0000256" key="7">
    <source>
        <dbReference type="ARBA" id="ARBA00022490"/>
    </source>
</evidence>
<feature type="domain" description="Death" evidence="40">
    <location>
        <begin position="1324"/>
        <end position="1407"/>
    </location>
</feature>
<evidence type="ECO:0000256" key="10">
    <source>
        <dbReference type="ARBA" id="ARBA00022664"/>
    </source>
</evidence>
<dbReference type="InterPro" id="IPR011029">
    <property type="entry name" value="DEATH-like_dom_sf"/>
</dbReference>
<evidence type="ECO:0000313" key="42">
    <source>
        <dbReference type="EMBL" id="EPQ04883.1"/>
    </source>
</evidence>
<keyword evidence="28" id="KW-1015">Disulfide bond</keyword>
<keyword evidence="27" id="KW-0472">Membrane</keyword>
<keyword evidence="17" id="KW-0106">Calcium</keyword>
<keyword evidence="10" id="KW-0507">mRNA processing</keyword>
<keyword evidence="19" id="KW-0694">RNA-binding</keyword>
<dbReference type="GO" id="GO:0005737">
    <property type="term" value="C:cytoplasm"/>
    <property type="evidence" value="ECO:0007669"/>
    <property type="project" value="UniProtKB-SubCell"/>
</dbReference>
<evidence type="ECO:0000256" key="9">
    <source>
        <dbReference type="ARBA" id="ARBA00022553"/>
    </source>
</evidence>
<evidence type="ECO:0000256" key="25">
    <source>
        <dbReference type="ARBA" id="ARBA00023119"/>
    </source>
</evidence>
<keyword evidence="12" id="KW-0053">Apoptosis</keyword>
<dbReference type="InterPro" id="IPR033989">
    <property type="entry name" value="CD209-like_CTLD"/>
</dbReference>
<feature type="compositionally biased region" description="Basic and acidic residues" evidence="39">
    <location>
        <begin position="1307"/>
        <end position="1323"/>
    </location>
</feature>
<dbReference type="Proteomes" id="UP000052978">
    <property type="component" value="Unassembled WGS sequence"/>
</dbReference>
<dbReference type="eggNOG" id="ENOG502QQKQ">
    <property type="taxonomic scope" value="Eukaryota"/>
</dbReference>
<dbReference type="SMART" id="SM00034">
    <property type="entry name" value="CLECT"/>
    <property type="match status" value="1"/>
</dbReference>
<evidence type="ECO:0000256" key="22">
    <source>
        <dbReference type="ARBA" id="ARBA00022990"/>
    </source>
</evidence>
<feature type="region of interest" description="Disordered" evidence="39">
    <location>
        <begin position="1287"/>
        <end position="1324"/>
    </location>
</feature>
<dbReference type="SUPFAM" id="SSF56436">
    <property type="entry name" value="C-type lectin-like"/>
    <property type="match status" value="1"/>
</dbReference>
<evidence type="ECO:0000256" key="16">
    <source>
        <dbReference type="ARBA" id="ARBA00022816"/>
    </source>
</evidence>
<dbReference type="CDD" id="cd03590">
    <property type="entry name" value="CLECT_DC-SIGN_like"/>
    <property type="match status" value="1"/>
</dbReference>
<feature type="region of interest" description="Disordered" evidence="39">
    <location>
        <begin position="1"/>
        <end position="31"/>
    </location>
</feature>
<evidence type="ECO:0000256" key="20">
    <source>
        <dbReference type="ARBA" id="ARBA00022968"/>
    </source>
</evidence>
<keyword evidence="14" id="KW-0430">Lectin</keyword>
<dbReference type="Gene3D" id="1.10.533.10">
    <property type="entry name" value="Death Domain, Fas"/>
    <property type="match status" value="1"/>
</dbReference>
<keyword evidence="25" id="KW-0176">Collagen</keyword>
<evidence type="ECO:0000256" key="37">
    <source>
        <dbReference type="ARBA" id="ARBA00081384"/>
    </source>
</evidence>
<evidence type="ECO:0000256" key="2">
    <source>
        <dbReference type="ARBA" id="ARBA00004496"/>
    </source>
</evidence>
<proteinExistence type="inferred from homology"/>
<gene>
    <name evidence="42" type="ORF">D623_10034234</name>
</gene>
<dbReference type="GO" id="GO:0003677">
    <property type="term" value="F:DNA binding"/>
    <property type="evidence" value="ECO:0007669"/>
    <property type="project" value="UniProtKB-KW"/>
</dbReference>
<feature type="region of interest" description="Disordered" evidence="39">
    <location>
        <begin position="947"/>
        <end position="974"/>
    </location>
</feature>
<dbReference type="PROSITE" id="PS50017">
    <property type="entry name" value="DEATH_DOMAIN"/>
    <property type="match status" value="1"/>
</dbReference>
<evidence type="ECO:0000256" key="32">
    <source>
        <dbReference type="ARBA" id="ARBA00023242"/>
    </source>
</evidence>
<dbReference type="GO" id="GO:0003723">
    <property type="term" value="F:RNA binding"/>
    <property type="evidence" value="ECO:0007669"/>
    <property type="project" value="UniProtKB-KW"/>
</dbReference>
<feature type="domain" description="C-type lectin" evidence="41">
    <location>
        <begin position="584"/>
        <end position="701"/>
    </location>
</feature>
<dbReference type="InterPro" id="IPR016187">
    <property type="entry name" value="CTDL_fold"/>
</dbReference>
<dbReference type="GO" id="GO:0006397">
    <property type="term" value="P:mRNA processing"/>
    <property type="evidence" value="ECO:0007669"/>
    <property type="project" value="UniProtKB-KW"/>
</dbReference>
<evidence type="ECO:0000256" key="6">
    <source>
        <dbReference type="ARBA" id="ARBA00022448"/>
    </source>
</evidence>
<dbReference type="GO" id="GO:0008380">
    <property type="term" value="P:RNA splicing"/>
    <property type="evidence" value="ECO:0007669"/>
    <property type="project" value="UniProtKB-KW"/>
</dbReference>
<evidence type="ECO:0000256" key="8">
    <source>
        <dbReference type="ARBA" id="ARBA00022499"/>
    </source>
</evidence>
<dbReference type="InterPro" id="IPR000488">
    <property type="entry name" value="Death_dom"/>
</dbReference>
<dbReference type="Pfam" id="PF00059">
    <property type="entry name" value="Lectin_C"/>
    <property type="match status" value="1"/>
</dbReference>
<dbReference type="InterPro" id="IPR001304">
    <property type="entry name" value="C-type_lectin-like"/>
</dbReference>
<dbReference type="GO" id="GO:0046872">
    <property type="term" value="F:metal ion binding"/>
    <property type="evidence" value="ECO:0007669"/>
    <property type="project" value="UniProtKB-KW"/>
</dbReference>
<sequence>MSDQLPLLPRRYVSKSGDPGKGWGGGHRAPVVEKMDNVTGGMETSRQTYDDKLTAVESDLKKLGDQTGKKAISTNSELSTFRSDILDLQQQLRDITEKTSKNKDRLEKLQASGDALVDRQSQLKETLENNSFFITTVNKTLQAYNGYVTNLQQDTSVLQGNLQSQMYSHNVVIMNLNNLNLTQVQQRSLITNLQQSVDDTSQAIQRIKNDFQNLQQVFLQAKKDTDWLKEKVHSLQMLAANNSALAKANNDTLEDMNSQLSSFTGQMDNITTASQANEQNLKDLQDIHKDAENRTAIKFSQLEERFQLFETDIVNIISNISYTAHHLRTLTSNLNEVRTTCTDTLTKHTDDLTSLNNTLANIRLDSVSLRMQQDMMRSRLDTEVANLSVIMEEMKLVDSKHGQLIKNFTILQGPPGPRGPKGDRGAQGPPGPTGNKGQKGEKGEPGPPGPAGERGPIGPVGPPGERGSKGSKGSQGAKGSRGSPGKPGPQGPSGDPGPQGPPGKDGLPGPQGPPGFQGLQGTVGEPGVPGPRGLPGLPGVPGMPGPKGPPGPPGPSGAAVPLALQNEPTTAPEANGCPPHWKNFTDKCYYFSVEKEIFEDAKLFCEDKSSHLVFINTREEQQWIKKQMVGRESHWIGLTDSEHENEWKWLDGTSLEYKNWKAGQPDDWGHGHGPGEDCAGLIYAGQWNDFQCEDINNFICEKDRETGNISMQMLTSCGKNQLLRKAIISMECKVAVAMAKRALLVAACGCTCLLGSRCRGDTASILPRPLWKSTREALNNKNIKSLLNTFSQLPGSENEKKCTLDQAFRGVLEEEIINHSSCENVLAIISLAIGGVTEGICTASTPFVLLGDVLDCLPLDQCDTIFTFVEKNVATWKSNTFYSAGKNYLLRMCNDLLRRLSKSQNTVFCGRIQLFLARLFPLSEKSGLNLQSQFNLENVTVFNTNEQESTLGQKHAEDREEGMDVEEGEMGDDEAPTTCSIPIDYNLYRKFWSLQDYFRNPVQCYEKISWKTFLKYSEEVLAVFKSYKLDDTQASRKKMEELKTGGEHVYFAKFLTSEKLMDLQLSDSNFRRHILLQYLILFQYLKGQVKFKSSNYVLTDEQSLWIEDTTKSVYQLLSENPPDGERFSKMVEHILNTEENWNSWKNEGCPSFVKERTSDTKPTRAVRKRTAPEDFLGKGPNKKILMGNEELTRLWNLCPDNMEACKSDTRQEYMPTLEEFFEEAIEQADPESMVENEYKAVNNSNYGWRALRLLARRSPHFFQPTNQQFKSLPEYLENMVIKLAKELPPPSEEIKTGEDEDEEDNDALLKENESPDARRDKPVTGEQIEIFANKLGEQWKILAPYLEMKDSEIRQIECDSEDMKMRARQLLVAWQDQEGVHATPENLINALNKSGLSDLAESLTNDNETNS</sequence>
<evidence type="ECO:0000259" key="40">
    <source>
        <dbReference type="PROSITE" id="PS50017"/>
    </source>
</evidence>
<dbReference type="PROSITE" id="PS00615">
    <property type="entry name" value="C_TYPE_LECTIN_1"/>
    <property type="match status" value="1"/>
</dbReference>
<dbReference type="GO" id="GO:0006915">
    <property type="term" value="P:apoptotic process"/>
    <property type="evidence" value="ECO:0007669"/>
    <property type="project" value="UniProtKB-KW"/>
</dbReference>
<keyword evidence="23" id="KW-0805">Transcription regulation</keyword>
<keyword evidence="31" id="KW-0508">mRNA splicing</keyword>
<evidence type="ECO:0000256" key="12">
    <source>
        <dbReference type="ARBA" id="ARBA00022703"/>
    </source>
</evidence>
<keyword evidence="16" id="KW-0509">mRNA transport</keyword>
<reference evidence="42 43" key="1">
    <citation type="journal article" date="2013" name="Nat. Commun.">
        <title>Genome analysis reveals insights into physiology and longevity of the Brandt's bat Myotis brandtii.</title>
        <authorList>
            <person name="Seim I."/>
            <person name="Fang X."/>
            <person name="Xiong Z."/>
            <person name="Lobanov A.V."/>
            <person name="Huang Z."/>
            <person name="Ma S."/>
            <person name="Feng Y."/>
            <person name="Turanov A.A."/>
            <person name="Zhu Y."/>
            <person name="Lenz T.L."/>
            <person name="Gerashchenko M.V."/>
            <person name="Fan D."/>
            <person name="Hee Yim S."/>
            <person name="Yao X."/>
            <person name="Jordan D."/>
            <person name="Xiong Y."/>
            <person name="Ma Y."/>
            <person name="Lyapunov A.N."/>
            <person name="Chen G."/>
            <person name="Kulakova O.I."/>
            <person name="Sun Y."/>
            <person name="Lee S.G."/>
            <person name="Bronson R.T."/>
            <person name="Moskalev A.A."/>
            <person name="Sunyaev S.R."/>
            <person name="Zhang G."/>
            <person name="Krogh A."/>
            <person name="Wang J."/>
            <person name="Gladyshev V.N."/>
        </authorList>
    </citation>
    <scope>NUCLEOTIDE SEQUENCE [LARGE SCALE GENOMIC DNA]</scope>
</reference>
<keyword evidence="22" id="KW-0007">Acetylation</keyword>
<keyword evidence="9" id="KW-0597">Phosphoprotein</keyword>
<dbReference type="GO" id="GO:0005654">
    <property type="term" value="C:nucleoplasm"/>
    <property type="evidence" value="ECO:0007669"/>
    <property type="project" value="UniProtKB-SubCell"/>
</dbReference>
<dbReference type="PROSITE" id="PS50041">
    <property type="entry name" value="C_TYPE_LECTIN_2"/>
    <property type="match status" value="1"/>
</dbReference>
<evidence type="ECO:0000256" key="21">
    <source>
        <dbReference type="ARBA" id="ARBA00022989"/>
    </source>
</evidence>
<dbReference type="InterPro" id="IPR018378">
    <property type="entry name" value="C-type_lectin_CS"/>
</dbReference>
<evidence type="ECO:0000256" key="18">
    <source>
        <dbReference type="ARBA" id="ARBA00022843"/>
    </source>
</evidence>
<keyword evidence="21" id="KW-1133">Transmembrane helix</keyword>
<dbReference type="InterPro" id="IPR008160">
    <property type="entry name" value="Collagen"/>
</dbReference>